<dbReference type="PROSITE" id="PS50883">
    <property type="entry name" value="EAL"/>
    <property type="match status" value="1"/>
</dbReference>
<feature type="transmembrane region" description="Helical" evidence="1">
    <location>
        <begin position="73"/>
        <end position="89"/>
    </location>
</feature>
<dbReference type="PANTHER" id="PTHR44757:SF2">
    <property type="entry name" value="BIOFILM ARCHITECTURE MAINTENANCE PROTEIN MBAA"/>
    <property type="match status" value="1"/>
</dbReference>
<feature type="transmembrane region" description="Helical" evidence="1">
    <location>
        <begin position="109"/>
        <end position="126"/>
    </location>
</feature>
<feature type="transmembrane region" description="Helical" evidence="1">
    <location>
        <begin position="9"/>
        <end position="36"/>
    </location>
</feature>
<dbReference type="CDD" id="cd01948">
    <property type="entry name" value="EAL"/>
    <property type="match status" value="1"/>
</dbReference>
<keyword evidence="1" id="KW-0472">Membrane</keyword>
<dbReference type="InterPro" id="IPR000014">
    <property type="entry name" value="PAS"/>
</dbReference>
<feature type="transmembrane region" description="Helical" evidence="1">
    <location>
        <begin position="48"/>
        <end position="66"/>
    </location>
</feature>
<dbReference type="InterPro" id="IPR000160">
    <property type="entry name" value="GGDEF_dom"/>
</dbReference>
<dbReference type="SUPFAM" id="SSF141868">
    <property type="entry name" value="EAL domain-like"/>
    <property type="match status" value="1"/>
</dbReference>
<dbReference type="SMART" id="SM00052">
    <property type="entry name" value="EAL"/>
    <property type="match status" value="1"/>
</dbReference>
<dbReference type="PROSITE" id="PS50887">
    <property type="entry name" value="GGDEF"/>
    <property type="match status" value="1"/>
</dbReference>
<keyword evidence="6" id="KW-1185">Reference proteome</keyword>
<dbReference type="CDD" id="cd00130">
    <property type="entry name" value="PAS"/>
    <property type="match status" value="1"/>
</dbReference>
<organism evidence="5 6">
    <name type="scientific">Pseudidiomarina maritima</name>
    <dbReference type="NCBI Taxonomy" id="519453"/>
    <lineage>
        <taxon>Bacteria</taxon>
        <taxon>Pseudomonadati</taxon>
        <taxon>Pseudomonadota</taxon>
        <taxon>Gammaproteobacteria</taxon>
        <taxon>Alteromonadales</taxon>
        <taxon>Idiomarinaceae</taxon>
        <taxon>Pseudidiomarina</taxon>
    </lineage>
</organism>
<evidence type="ECO:0000256" key="1">
    <source>
        <dbReference type="SAM" id="Phobius"/>
    </source>
</evidence>
<name>A0A1I6G8U0_9GAMM</name>
<reference evidence="6" key="1">
    <citation type="submission" date="2016-10" db="EMBL/GenBank/DDBJ databases">
        <authorList>
            <person name="Varghese N."/>
            <person name="Submissions S."/>
        </authorList>
    </citation>
    <scope>NUCLEOTIDE SEQUENCE [LARGE SCALE GENOMIC DNA]</scope>
    <source>
        <strain evidence="6">CGMCC 1.7285</strain>
    </source>
</reference>
<dbReference type="SUPFAM" id="SSF55785">
    <property type="entry name" value="PYP-like sensor domain (PAS domain)"/>
    <property type="match status" value="1"/>
</dbReference>
<evidence type="ECO:0000313" key="5">
    <source>
        <dbReference type="EMBL" id="SFR38598.1"/>
    </source>
</evidence>
<dbReference type="SMART" id="SM00091">
    <property type="entry name" value="PAS"/>
    <property type="match status" value="1"/>
</dbReference>
<protein>
    <submittedName>
        <fullName evidence="5">PAS domain S-box-containing protein/diguanylate cyclase (GGDEF) domain-containing protein</fullName>
    </submittedName>
</protein>
<dbReference type="EMBL" id="FOYU01000001">
    <property type="protein sequence ID" value="SFR38598.1"/>
    <property type="molecule type" value="Genomic_DNA"/>
</dbReference>
<dbReference type="Pfam" id="PF00990">
    <property type="entry name" value="GGDEF"/>
    <property type="match status" value="1"/>
</dbReference>
<dbReference type="Gene3D" id="3.30.70.270">
    <property type="match status" value="1"/>
</dbReference>
<dbReference type="Gene3D" id="3.30.450.20">
    <property type="entry name" value="PAS domain"/>
    <property type="match status" value="1"/>
</dbReference>
<dbReference type="AlphaFoldDB" id="A0A1I6G8U0"/>
<evidence type="ECO:0000313" key="6">
    <source>
        <dbReference type="Proteomes" id="UP000199424"/>
    </source>
</evidence>
<dbReference type="NCBIfam" id="TIGR00254">
    <property type="entry name" value="GGDEF"/>
    <property type="match status" value="1"/>
</dbReference>
<dbReference type="NCBIfam" id="TIGR00229">
    <property type="entry name" value="sensory_box"/>
    <property type="match status" value="1"/>
</dbReference>
<dbReference type="InterPro" id="IPR052155">
    <property type="entry name" value="Biofilm_reg_signaling"/>
</dbReference>
<gene>
    <name evidence="5" type="ORF">SAMN04488070_0308</name>
</gene>
<dbReference type="Proteomes" id="UP000199424">
    <property type="component" value="Unassembled WGS sequence"/>
</dbReference>
<feature type="transmembrane region" description="Helical" evidence="1">
    <location>
        <begin position="170"/>
        <end position="188"/>
    </location>
</feature>
<dbReference type="Pfam" id="PF00563">
    <property type="entry name" value="EAL"/>
    <property type="match status" value="1"/>
</dbReference>
<evidence type="ECO:0000259" key="3">
    <source>
        <dbReference type="PROSITE" id="PS50883"/>
    </source>
</evidence>
<dbReference type="InterPro" id="IPR029787">
    <property type="entry name" value="Nucleotide_cyclase"/>
</dbReference>
<dbReference type="CDD" id="cd01949">
    <property type="entry name" value="GGDEF"/>
    <property type="match status" value="1"/>
</dbReference>
<accession>A0A1I6G8U0</accession>
<dbReference type="InterPro" id="IPR001633">
    <property type="entry name" value="EAL_dom"/>
</dbReference>
<feature type="transmembrane region" description="Helical" evidence="1">
    <location>
        <begin position="200"/>
        <end position="221"/>
    </location>
</feature>
<keyword evidence="1" id="KW-1133">Transmembrane helix</keyword>
<proteinExistence type="predicted"/>
<feature type="domain" description="GGDEF" evidence="4">
    <location>
        <begin position="654"/>
        <end position="787"/>
    </location>
</feature>
<dbReference type="SUPFAM" id="SSF55073">
    <property type="entry name" value="Nucleotide cyclase"/>
    <property type="match status" value="1"/>
</dbReference>
<dbReference type="InterPro" id="IPR013656">
    <property type="entry name" value="PAS_4"/>
</dbReference>
<sequence length="1050" mass="118339">MSKIRINPFVVSATLFTTLVATFTIGALGLVMNAIVEPQSLFERMLSNNSSLICIAISLATAGLLFKRRFIQWFGAGIIILAALHSLLVNTSLHDILFMSWLAEYEAALYSPMILLFIVLGVMLGMNPKHPVQRIWMRVTSTVVTIAAAIMLVLHVDPNGFMLLGPHPDITSVAAVLLLFIGVGYNLLSRQERFSSSLPGKQAMAIGFVAVCFTSAAWYFMGYSSLKEIQQQAEREVVRLANARTTMAMVNVQLMQRMTERWEKAAGNGFQFDRRSDVQAYLRDIPHLLSLSALDSNKRTLWTEDRPDSHMPSLEVMAIPEVQHWLVEHHVEINFIIPELQFMQAESPAVALMILPIADVVDDMRYLLAVFNLNQMMNPATRLTNESIKVYTRLSDQAERSFEADKHTHENELALASTILSIPFGPELKLHATLYDFKDLSYAANMRTAIVSLGLLFSLAFVLMFEQNRALRHHSSRIALTQKHLRKQRQELTVNEQRYRSLFSQHPDPVFSLDCEGKFTHVNDAFCQQVEVSREQLLNMHFNAFLDDNEFARILPIFTEIIQTGQSQRYEAEVITYQNKLRKIFDITNLPIIIGGKVLGTFGIGRDITQIKEQEEQLNYQARHDGLTGLYNRAAFESCLTQFVHQQQRKPSEQILAVLFIDLDGFKPVNDSLGLQVGDEILQQVAARLQHHVKQPDILARFGGDEFVLATNRCHSMAQLEAVVAEIMNFIDEPYTVGKQKIYLTASIGVTVYKSTDKDALSLIQQADVAMSQAKQQGRNHWQFYNKQRKSMSASDIILRSQLQQAIDNEALQLYYQPIIDFSTGKIVSVEALMRWTLNDGTAISPVEFIPLAEATGQIIPAGAWALKQACTDLHKLQQAGVQRVAVNLSALQFHRANFFEQIEKVLNDTQTPPDMLELELTESILMENTDNAINVLERLRERGVRVAIDDFGTGFSGLSYLKTLPVTKLKIDRAFIKELDHSLSDQVITQGIINMASQVGLEVIAEGVETKEQIAILKQFGCGYGQGYYFARPMPLTDLLIFLQNSDLI</sequence>
<feature type="transmembrane region" description="Helical" evidence="1">
    <location>
        <begin position="135"/>
        <end position="155"/>
    </location>
</feature>
<evidence type="ECO:0000259" key="4">
    <source>
        <dbReference type="PROSITE" id="PS50887"/>
    </source>
</evidence>
<dbReference type="PANTHER" id="PTHR44757">
    <property type="entry name" value="DIGUANYLATE CYCLASE DGCP"/>
    <property type="match status" value="1"/>
</dbReference>
<feature type="domain" description="PAS" evidence="2">
    <location>
        <begin position="495"/>
        <end position="565"/>
    </location>
</feature>
<dbReference type="InterPro" id="IPR043128">
    <property type="entry name" value="Rev_trsase/Diguanyl_cyclase"/>
</dbReference>
<dbReference type="InterPro" id="IPR035919">
    <property type="entry name" value="EAL_sf"/>
</dbReference>
<feature type="domain" description="EAL" evidence="3">
    <location>
        <begin position="796"/>
        <end position="1048"/>
    </location>
</feature>
<evidence type="ECO:0000259" key="2">
    <source>
        <dbReference type="PROSITE" id="PS50112"/>
    </source>
</evidence>
<dbReference type="PROSITE" id="PS50112">
    <property type="entry name" value="PAS"/>
    <property type="match status" value="1"/>
</dbReference>
<dbReference type="RefSeq" id="WP_092854612.1">
    <property type="nucleotide sequence ID" value="NZ_FOYU01000001.1"/>
</dbReference>
<dbReference type="InterPro" id="IPR035965">
    <property type="entry name" value="PAS-like_dom_sf"/>
</dbReference>
<dbReference type="Pfam" id="PF08448">
    <property type="entry name" value="PAS_4"/>
    <property type="match status" value="1"/>
</dbReference>
<keyword evidence="1" id="KW-0812">Transmembrane</keyword>
<dbReference type="SMART" id="SM00267">
    <property type="entry name" value="GGDEF"/>
    <property type="match status" value="1"/>
</dbReference>
<dbReference type="Gene3D" id="3.20.20.450">
    <property type="entry name" value="EAL domain"/>
    <property type="match status" value="1"/>
</dbReference>